<organism evidence="1 2">
    <name type="scientific">Alligator mississippiensis</name>
    <name type="common">American alligator</name>
    <dbReference type="NCBI Taxonomy" id="8496"/>
    <lineage>
        <taxon>Eukaryota</taxon>
        <taxon>Metazoa</taxon>
        <taxon>Chordata</taxon>
        <taxon>Craniata</taxon>
        <taxon>Vertebrata</taxon>
        <taxon>Euteleostomi</taxon>
        <taxon>Archelosauria</taxon>
        <taxon>Archosauria</taxon>
        <taxon>Crocodylia</taxon>
        <taxon>Alligatoridae</taxon>
        <taxon>Alligatorinae</taxon>
        <taxon>Alligator</taxon>
    </lineage>
</organism>
<dbReference type="Proteomes" id="UP000050525">
    <property type="component" value="Unassembled WGS sequence"/>
</dbReference>
<evidence type="ECO:0000313" key="2">
    <source>
        <dbReference type="Proteomes" id="UP000050525"/>
    </source>
</evidence>
<sequence>MQQQVTMEHTFMPISQQLAAPHGAPQQKLHPPGILDWATNFHMVNRDEATQDAMVTMVLWHHLQTIEHQYWAHTITSNWWNQNLLDTWDDEQWVKTFHMCQTTFMDIVTKEAPNIVHQDISMKPSLSPEKLVTITVMKLATPSSYCYIDNQLSLGKTTAREAI</sequence>
<gene>
    <name evidence="1" type="ORF">Y1Q_0004197</name>
</gene>
<accession>A0A151PIN2</accession>
<dbReference type="AlphaFoldDB" id="A0A151PIN2"/>
<reference evidence="1 2" key="1">
    <citation type="journal article" date="2012" name="Genome Biol.">
        <title>Sequencing three crocodilian genomes to illuminate the evolution of archosaurs and amniotes.</title>
        <authorList>
            <person name="St John J.A."/>
            <person name="Braun E.L."/>
            <person name="Isberg S.R."/>
            <person name="Miles L.G."/>
            <person name="Chong A.Y."/>
            <person name="Gongora J."/>
            <person name="Dalzell P."/>
            <person name="Moran C."/>
            <person name="Bed'hom B."/>
            <person name="Abzhanov A."/>
            <person name="Burgess S.C."/>
            <person name="Cooksey A.M."/>
            <person name="Castoe T.A."/>
            <person name="Crawford N.G."/>
            <person name="Densmore L.D."/>
            <person name="Drew J.C."/>
            <person name="Edwards S.V."/>
            <person name="Faircloth B.C."/>
            <person name="Fujita M.K."/>
            <person name="Greenwold M.J."/>
            <person name="Hoffmann F.G."/>
            <person name="Howard J.M."/>
            <person name="Iguchi T."/>
            <person name="Janes D.E."/>
            <person name="Khan S.Y."/>
            <person name="Kohno S."/>
            <person name="de Koning A.J."/>
            <person name="Lance S.L."/>
            <person name="McCarthy F.M."/>
            <person name="McCormack J.E."/>
            <person name="Merchant M.E."/>
            <person name="Peterson D.G."/>
            <person name="Pollock D.D."/>
            <person name="Pourmand N."/>
            <person name="Raney B.J."/>
            <person name="Roessler K.A."/>
            <person name="Sanford J.R."/>
            <person name="Sawyer R.H."/>
            <person name="Schmidt C.J."/>
            <person name="Triplett E.W."/>
            <person name="Tuberville T.D."/>
            <person name="Venegas-Anaya M."/>
            <person name="Howard J.T."/>
            <person name="Jarvis E.D."/>
            <person name="Guillette L.J.Jr."/>
            <person name="Glenn T.C."/>
            <person name="Green R.E."/>
            <person name="Ray D.A."/>
        </authorList>
    </citation>
    <scope>NUCLEOTIDE SEQUENCE [LARGE SCALE GENOMIC DNA]</scope>
    <source>
        <strain evidence="1">KSC_2009_1</strain>
    </source>
</reference>
<comment type="caution">
    <text evidence="1">The sequence shown here is derived from an EMBL/GenBank/DDBJ whole genome shotgun (WGS) entry which is preliminary data.</text>
</comment>
<dbReference type="EMBL" id="AKHW03000179">
    <property type="protein sequence ID" value="KYO48842.1"/>
    <property type="molecule type" value="Genomic_DNA"/>
</dbReference>
<name>A0A151PIN2_ALLMI</name>
<proteinExistence type="predicted"/>
<protein>
    <submittedName>
        <fullName evidence="1">Uncharacterized protein</fullName>
    </submittedName>
</protein>
<evidence type="ECO:0000313" key="1">
    <source>
        <dbReference type="EMBL" id="KYO48842.1"/>
    </source>
</evidence>
<keyword evidence="2" id="KW-1185">Reference proteome</keyword>